<dbReference type="FunFam" id="3.30.70.141:FF:000002">
    <property type="entry name" value="Nucleoside diphosphate kinase"/>
    <property type="match status" value="1"/>
</dbReference>
<evidence type="ECO:0000256" key="6">
    <source>
        <dbReference type="PROSITE-ProRule" id="PRU00706"/>
    </source>
</evidence>
<evidence type="ECO:0000256" key="4">
    <source>
        <dbReference type="ARBA" id="ARBA00022679"/>
    </source>
</evidence>
<evidence type="ECO:0000256" key="5">
    <source>
        <dbReference type="ARBA" id="ARBA00022777"/>
    </source>
</evidence>
<dbReference type="InterPro" id="IPR001564">
    <property type="entry name" value="Nucleoside_diP_kinase"/>
</dbReference>
<dbReference type="OrthoDB" id="2162449at2759"/>
<feature type="active site" description="Pros-phosphohistidine intermediate" evidence="6">
    <location>
        <position position="202"/>
    </location>
</feature>
<dbReference type="GO" id="GO:0004550">
    <property type="term" value="F:nucleoside diphosphate kinase activity"/>
    <property type="evidence" value="ECO:0007669"/>
    <property type="project" value="UniProtKB-EC"/>
</dbReference>
<dbReference type="InterPro" id="IPR034907">
    <property type="entry name" value="NDK-like_dom"/>
</dbReference>
<dbReference type="NCBIfam" id="NF001908">
    <property type="entry name" value="PRK00668.1"/>
    <property type="match status" value="1"/>
</dbReference>
<dbReference type="PROSITE" id="PS51374">
    <property type="entry name" value="NDPK_LIKE"/>
    <property type="match status" value="1"/>
</dbReference>
<accession>A0A2P6NK45</accession>
<proteinExistence type="inferred from homology"/>
<dbReference type="HAMAP" id="MF_00451">
    <property type="entry name" value="NDP_kinase"/>
    <property type="match status" value="1"/>
</dbReference>
<reference evidence="9 10" key="1">
    <citation type="journal article" date="2018" name="Genome Biol. Evol.">
        <title>Multiple Roots of Fruiting Body Formation in Amoebozoa.</title>
        <authorList>
            <person name="Hillmann F."/>
            <person name="Forbes G."/>
            <person name="Novohradska S."/>
            <person name="Ferling I."/>
            <person name="Riege K."/>
            <person name="Groth M."/>
            <person name="Westermann M."/>
            <person name="Marz M."/>
            <person name="Spaller T."/>
            <person name="Winckler T."/>
            <person name="Schaap P."/>
            <person name="Glockner G."/>
        </authorList>
    </citation>
    <scope>NUCLEOTIDE SEQUENCE [LARGE SCALE GENOMIC DNA]</scope>
    <source>
        <strain evidence="9 10">Jena</strain>
    </source>
</reference>
<protein>
    <recommendedName>
        <fullName evidence="3">nucleoside-diphosphate kinase</fullName>
        <ecNumber evidence="3">2.7.4.6</ecNumber>
    </recommendedName>
</protein>
<dbReference type="SUPFAM" id="SSF54919">
    <property type="entry name" value="Nucleoside diphosphate kinase, NDK"/>
    <property type="match status" value="1"/>
</dbReference>
<dbReference type="EC" id="2.7.4.6" evidence="3"/>
<dbReference type="InParanoid" id="A0A2P6NK45"/>
<evidence type="ECO:0000256" key="7">
    <source>
        <dbReference type="RuleBase" id="RU004011"/>
    </source>
</evidence>
<dbReference type="EMBL" id="MDYQ01000065">
    <property type="protein sequence ID" value="PRP84299.1"/>
    <property type="molecule type" value="Genomic_DNA"/>
</dbReference>
<keyword evidence="5 9" id="KW-0418">Kinase</keyword>
<evidence type="ECO:0000256" key="2">
    <source>
        <dbReference type="ARBA" id="ARBA00008142"/>
    </source>
</evidence>
<name>A0A2P6NK45_9EUKA</name>
<dbReference type="Gene3D" id="3.30.70.141">
    <property type="entry name" value="Nucleoside diphosphate kinase-like domain"/>
    <property type="match status" value="1"/>
</dbReference>
<organism evidence="9 10">
    <name type="scientific">Planoprotostelium fungivorum</name>
    <dbReference type="NCBI Taxonomy" id="1890364"/>
    <lineage>
        <taxon>Eukaryota</taxon>
        <taxon>Amoebozoa</taxon>
        <taxon>Evosea</taxon>
        <taxon>Variosea</taxon>
        <taxon>Cavosteliida</taxon>
        <taxon>Cavosteliaceae</taxon>
        <taxon>Planoprotostelium</taxon>
    </lineage>
</organism>
<evidence type="ECO:0000256" key="3">
    <source>
        <dbReference type="ARBA" id="ARBA00012966"/>
    </source>
</evidence>
<feature type="binding site" evidence="6">
    <location>
        <position position="178"/>
    </location>
    <ligand>
        <name>ATP</name>
        <dbReference type="ChEBI" id="CHEBI:30616"/>
    </ligand>
</feature>
<dbReference type="GO" id="GO:0006228">
    <property type="term" value="P:UTP biosynthetic process"/>
    <property type="evidence" value="ECO:0007669"/>
    <property type="project" value="InterPro"/>
</dbReference>
<dbReference type="SMART" id="SM00562">
    <property type="entry name" value="NDK"/>
    <property type="match status" value="1"/>
</dbReference>
<comment type="caution">
    <text evidence="9">The sequence shown here is derived from an EMBL/GenBank/DDBJ whole genome shotgun (WGS) entry which is preliminary data.</text>
</comment>
<dbReference type="FunCoup" id="A0A2P6NK45">
    <property type="interactions" value="115"/>
</dbReference>
<keyword evidence="10" id="KW-1185">Reference proteome</keyword>
<feature type="domain" description="Nucleoside diphosphate kinase-like" evidence="8">
    <location>
        <begin position="88"/>
        <end position="225"/>
    </location>
</feature>
<evidence type="ECO:0000313" key="10">
    <source>
        <dbReference type="Proteomes" id="UP000241769"/>
    </source>
</evidence>
<dbReference type="CDD" id="cd04413">
    <property type="entry name" value="NDPk_I"/>
    <property type="match status" value="1"/>
</dbReference>
<feature type="binding site" evidence="6">
    <location>
        <position position="172"/>
    </location>
    <ligand>
        <name>ATP</name>
        <dbReference type="ChEBI" id="CHEBI:30616"/>
    </ligand>
</feature>
<sequence length="237" mass="25659">MFANAARLTRVQSRGFSTVAKTQPSGLLRKCVVAGVAAGAVGTALYLNSNKNTESNLVSKFTNNFAIATVEAAETSSVPHYGAAGTQKERTFIAIKPDGVNRGLIADIIARFEKKGFKLVGLKLVHPTEDFAAEHYDDLKARPFFPALVKYFASGPVVAMVWEGKDVILTGRKLIGATNPADAAVGTIRGDYCIIMGRNIIHGSDGADSAKHEISLWFKENEIADWESAVHKWTYEK</sequence>
<dbReference type="PANTHER" id="PTHR11349">
    <property type="entry name" value="NUCLEOSIDE DIPHOSPHATE KINASE"/>
    <property type="match status" value="1"/>
</dbReference>
<dbReference type="Pfam" id="PF00334">
    <property type="entry name" value="NDK"/>
    <property type="match status" value="1"/>
</dbReference>
<feature type="binding site" evidence="6">
    <location>
        <position position="144"/>
    </location>
    <ligand>
        <name>ATP</name>
        <dbReference type="ChEBI" id="CHEBI:30616"/>
    </ligand>
</feature>
<evidence type="ECO:0000259" key="8">
    <source>
        <dbReference type="SMART" id="SM00562"/>
    </source>
</evidence>
<gene>
    <name evidence="9" type="ORF">PROFUN_07600</name>
</gene>
<dbReference type="GO" id="GO:0006183">
    <property type="term" value="P:GTP biosynthetic process"/>
    <property type="evidence" value="ECO:0007669"/>
    <property type="project" value="InterPro"/>
</dbReference>
<feature type="binding site" evidence="6">
    <location>
        <position position="96"/>
    </location>
    <ligand>
        <name>ATP</name>
        <dbReference type="ChEBI" id="CHEBI:30616"/>
    </ligand>
</feature>
<evidence type="ECO:0000256" key="1">
    <source>
        <dbReference type="ARBA" id="ARBA00001946"/>
    </source>
</evidence>
<dbReference type="AlphaFoldDB" id="A0A2P6NK45"/>
<feature type="binding site" evidence="6">
    <location>
        <position position="199"/>
    </location>
    <ligand>
        <name>ATP</name>
        <dbReference type="ChEBI" id="CHEBI:30616"/>
    </ligand>
</feature>
<dbReference type="Proteomes" id="UP000241769">
    <property type="component" value="Unassembled WGS sequence"/>
</dbReference>
<comment type="cofactor">
    <cofactor evidence="1">
        <name>Mg(2+)</name>
        <dbReference type="ChEBI" id="CHEBI:18420"/>
    </cofactor>
</comment>
<feature type="binding site" evidence="6">
    <location>
        <position position="189"/>
    </location>
    <ligand>
        <name>ATP</name>
        <dbReference type="ChEBI" id="CHEBI:30616"/>
    </ligand>
</feature>
<keyword evidence="4" id="KW-0808">Transferase</keyword>
<dbReference type="GO" id="GO:0006241">
    <property type="term" value="P:CTP biosynthetic process"/>
    <property type="evidence" value="ECO:0007669"/>
    <property type="project" value="InterPro"/>
</dbReference>
<comment type="similarity">
    <text evidence="2 6 7">Belongs to the NDK family.</text>
</comment>
<dbReference type="STRING" id="1890364.A0A2P6NK45"/>
<evidence type="ECO:0000313" key="9">
    <source>
        <dbReference type="EMBL" id="PRP84299.1"/>
    </source>
</evidence>
<dbReference type="InterPro" id="IPR036850">
    <property type="entry name" value="NDK-like_dom_sf"/>
</dbReference>
<dbReference type="PRINTS" id="PR01243">
    <property type="entry name" value="NUCDPKINASE"/>
</dbReference>